<proteinExistence type="predicted"/>
<dbReference type="GeneID" id="77813307"/>
<evidence type="ECO:0000313" key="2">
    <source>
        <dbReference type="Proteomes" id="UP001164743"/>
    </source>
</evidence>
<name>A0ABY7CWF4_9BASI</name>
<protein>
    <submittedName>
        <fullName evidence="1">Uncharacterized protein</fullName>
    </submittedName>
</protein>
<keyword evidence="2" id="KW-1185">Reference proteome</keyword>
<reference evidence="1" key="1">
    <citation type="submission" date="2022-10" db="EMBL/GenBank/DDBJ databases">
        <title>Puccinia triticina Genome sequencing and assembly.</title>
        <authorList>
            <person name="Li C."/>
        </authorList>
    </citation>
    <scope>NUCLEOTIDE SEQUENCE</scope>
    <source>
        <strain evidence="1">Pt15</strain>
    </source>
</reference>
<evidence type="ECO:0000313" key="1">
    <source>
        <dbReference type="EMBL" id="WAQ88100.1"/>
    </source>
</evidence>
<dbReference type="Proteomes" id="UP001164743">
    <property type="component" value="Chromosome 9A"/>
</dbReference>
<gene>
    <name evidence="1" type="ORF">PtA15_9A225</name>
</gene>
<dbReference type="RefSeq" id="XP_053023655.1">
    <property type="nucleotide sequence ID" value="XM_053172412.1"/>
</dbReference>
<sequence>MLRALNNDNNQEFRESVAKVLDESHLDHLVNSLDTVLGAAPTPFSAPVQLIKEKLKICEGAYHKLSAIIPSPYFLPRLNLSQHSLPSN</sequence>
<dbReference type="EMBL" id="CP110429">
    <property type="protein sequence ID" value="WAQ88100.1"/>
    <property type="molecule type" value="Genomic_DNA"/>
</dbReference>
<accession>A0ABY7CWF4</accession>
<organism evidence="1 2">
    <name type="scientific">Puccinia triticina</name>
    <dbReference type="NCBI Taxonomy" id="208348"/>
    <lineage>
        <taxon>Eukaryota</taxon>
        <taxon>Fungi</taxon>
        <taxon>Dikarya</taxon>
        <taxon>Basidiomycota</taxon>
        <taxon>Pucciniomycotina</taxon>
        <taxon>Pucciniomycetes</taxon>
        <taxon>Pucciniales</taxon>
        <taxon>Pucciniaceae</taxon>
        <taxon>Puccinia</taxon>
    </lineage>
</organism>